<evidence type="ECO:0008006" key="3">
    <source>
        <dbReference type="Google" id="ProtNLM"/>
    </source>
</evidence>
<sequence length="102" mass="11489">MAAGWQNYGNQNQGPPRGRPKTCFNCKGAHRVADCPHPYTKEYLEMREKWLKKRAEKNNKRGNDSRSGQTPAGGGRPRGNAAELSTDDLEELKELLDSFRKA</sequence>
<dbReference type="AlphaFoldDB" id="A0A7S2XUV9"/>
<evidence type="ECO:0000256" key="1">
    <source>
        <dbReference type="SAM" id="MobiDB-lite"/>
    </source>
</evidence>
<gene>
    <name evidence="2" type="ORF">FJAP1339_LOCUS331</name>
</gene>
<reference evidence="2" key="1">
    <citation type="submission" date="2021-01" db="EMBL/GenBank/DDBJ databases">
        <authorList>
            <person name="Corre E."/>
            <person name="Pelletier E."/>
            <person name="Niang G."/>
            <person name="Scheremetjew M."/>
            <person name="Finn R."/>
            <person name="Kale V."/>
            <person name="Holt S."/>
            <person name="Cochrane G."/>
            <person name="Meng A."/>
            <person name="Brown T."/>
            <person name="Cohen L."/>
        </authorList>
    </citation>
    <scope>NUCLEOTIDE SEQUENCE</scope>
    <source>
        <strain evidence="2">CCMP1661</strain>
    </source>
</reference>
<name>A0A7S2XUV9_9STRA</name>
<feature type="region of interest" description="Disordered" evidence="1">
    <location>
        <begin position="51"/>
        <end position="89"/>
    </location>
</feature>
<evidence type="ECO:0000313" key="2">
    <source>
        <dbReference type="EMBL" id="CAD9857815.1"/>
    </source>
</evidence>
<dbReference type="EMBL" id="HBHR01001053">
    <property type="protein sequence ID" value="CAD9857815.1"/>
    <property type="molecule type" value="Transcribed_RNA"/>
</dbReference>
<accession>A0A7S2XUV9</accession>
<feature type="region of interest" description="Disordered" evidence="1">
    <location>
        <begin position="1"/>
        <end position="21"/>
    </location>
</feature>
<protein>
    <recommendedName>
        <fullName evidence="3">CCHC-type domain-containing protein</fullName>
    </recommendedName>
</protein>
<organism evidence="2">
    <name type="scientific">Fibrocapsa japonica</name>
    <dbReference type="NCBI Taxonomy" id="94617"/>
    <lineage>
        <taxon>Eukaryota</taxon>
        <taxon>Sar</taxon>
        <taxon>Stramenopiles</taxon>
        <taxon>Ochrophyta</taxon>
        <taxon>Raphidophyceae</taxon>
        <taxon>Chattonellales</taxon>
        <taxon>Chattonellaceae</taxon>
        <taxon>Fibrocapsa</taxon>
    </lineage>
</organism>
<proteinExistence type="predicted"/>